<accession>A0AAV4NLI7</accession>
<protein>
    <submittedName>
        <fullName evidence="1">Uncharacterized protein</fullName>
    </submittedName>
</protein>
<dbReference type="AlphaFoldDB" id="A0AAV4NLI7"/>
<organism evidence="1 2">
    <name type="scientific">Caerostris extrusa</name>
    <name type="common">Bark spider</name>
    <name type="synonym">Caerostris bankana</name>
    <dbReference type="NCBI Taxonomy" id="172846"/>
    <lineage>
        <taxon>Eukaryota</taxon>
        <taxon>Metazoa</taxon>
        <taxon>Ecdysozoa</taxon>
        <taxon>Arthropoda</taxon>
        <taxon>Chelicerata</taxon>
        <taxon>Arachnida</taxon>
        <taxon>Araneae</taxon>
        <taxon>Araneomorphae</taxon>
        <taxon>Entelegynae</taxon>
        <taxon>Araneoidea</taxon>
        <taxon>Araneidae</taxon>
        <taxon>Caerostris</taxon>
    </lineage>
</organism>
<evidence type="ECO:0000313" key="2">
    <source>
        <dbReference type="Proteomes" id="UP001054945"/>
    </source>
</evidence>
<comment type="caution">
    <text evidence="1">The sequence shown here is derived from an EMBL/GenBank/DDBJ whole genome shotgun (WGS) entry which is preliminary data.</text>
</comment>
<keyword evidence="2" id="KW-1185">Reference proteome</keyword>
<evidence type="ECO:0000313" key="1">
    <source>
        <dbReference type="EMBL" id="GIX85621.1"/>
    </source>
</evidence>
<reference evidence="1 2" key="1">
    <citation type="submission" date="2021-06" db="EMBL/GenBank/DDBJ databases">
        <title>Caerostris extrusa draft genome.</title>
        <authorList>
            <person name="Kono N."/>
            <person name="Arakawa K."/>
        </authorList>
    </citation>
    <scope>NUCLEOTIDE SEQUENCE [LARGE SCALE GENOMIC DNA]</scope>
</reference>
<name>A0AAV4NLI7_CAEEX</name>
<dbReference type="EMBL" id="BPLR01021081">
    <property type="protein sequence ID" value="GIX85621.1"/>
    <property type="molecule type" value="Genomic_DNA"/>
</dbReference>
<proteinExistence type="predicted"/>
<dbReference type="Proteomes" id="UP001054945">
    <property type="component" value="Unassembled WGS sequence"/>
</dbReference>
<sequence>MDKIILYLEDNENPFGDGTGGHFVFDVRQTIQRFTTQLDTMHKKLRIIDPRLVNRQSSTASRRHEIACFQNYSEKIYIVRFVLSSMVC</sequence>
<gene>
    <name evidence="1" type="ORF">CEXT_294261</name>
</gene>